<dbReference type="InterPro" id="IPR023614">
    <property type="entry name" value="Porin_dom_sf"/>
</dbReference>
<name>A0A7W5BUY9_9GAMM</name>
<evidence type="ECO:0000313" key="1">
    <source>
        <dbReference type="EMBL" id="MBB3139632.1"/>
    </source>
</evidence>
<dbReference type="Gene3D" id="2.40.160.10">
    <property type="entry name" value="Porin"/>
    <property type="match status" value="1"/>
</dbReference>
<dbReference type="RefSeq" id="WP_246392727.1">
    <property type="nucleotide sequence ID" value="NZ_JACHXM010000001.1"/>
</dbReference>
<reference evidence="1 2" key="1">
    <citation type="submission" date="2020-08" db="EMBL/GenBank/DDBJ databases">
        <title>Genomic Encyclopedia of Type Strains, Phase III (KMG-III): the genomes of soil and plant-associated and newly described type strains.</title>
        <authorList>
            <person name="Whitman W."/>
        </authorList>
    </citation>
    <scope>NUCLEOTIDE SEQUENCE [LARGE SCALE GENOMIC DNA]</scope>
    <source>
        <strain evidence="1 2">CECT 5995</strain>
    </source>
</reference>
<dbReference type="SUPFAM" id="SSF56935">
    <property type="entry name" value="Porins"/>
    <property type="match status" value="1"/>
</dbReference>
<dbReference type="AlphaFoldDB" id="A0A7W5BUY9"/>
<sequence>MPGQRRKTTREQQFSKGTFPIHGSLEIEPFITTTIRSNAAMTFNNKLALAVAVASMSSQVHALEIAEVDGTTFSVGGYVKAEGIFTDPDGGDRYFDGSARQSRLNFKVDREIEGHDVTAFVEGDFWDNATDTSDTSYAMRLRHAYVKVDNLTLGQTWTGQFYASAPFDVRVLDFYGTGIGTIAGSGAVVRPDLVLHYTTGGFRFSFQDPVYSDADVPDMVASYTHRTQAGHAFNLAVTGREVETGLDDSEFGAAISLAGKLNFGDTSVALSGYTGEGNNVQAGWGYNGAASPGSIARKGEVDANGDLVSTTGFSAGISHRFTERLSGNVRYGQVTADEVSPAVEDDTLQVTNVNLIYTYLPGLDLGIEWRDRNALTMPLRPGGQQVELMAMYKF</sequence>
<gene>
    <name evidence="1" type="ORF">FHR96_000478</name>
</gene>
<organism evidence="1 2">
    <name type="scientific">Halomonas organivorans</name>
    <dbReference type="NCBI Taxonomy" id="257772"/>
    <lineage>
        <taxon>Bacteria</taxon>
        <taxon>Pseudomonadati</taxon>
        <taxon>Pseudomonadota</taxon>
        <taxon>Gammaproteobacteria</taxon>
        <taxon>Oceanospirillales</taxon>
        <taxon>Halomonadaceae</taxon>
        <taxon>Halomonas</taxon>
    </lineage>
</organism>
<comment type="caution">
    <text evidence="1">The sequence shown here is derived from an EMBL/GenBank/DDBJ whole genome shotgun (WGS) entry which is preliminary data.</text>
</comment>
<evidence type="ECO:0000313" key="2">
    <source>
        <dbReference type="Proteomes" id="UP000525987"/>
    </source>
</evidence>
<protein>
    <recommendedName>
        <fullName evidence="3">Porin</fullName>
    </recommendedName>
</protein>
<accession>A0A7W5BUY9</accession>
<keyword evidence="2" id="KW-1185">Reference proteome</keyword>
<dbReference type="Proteomes" id="UP000525987">
    <property type="component" value="Unassembled WGS sequence"/>
</dbReference>
<proteinExistence type="predicted"/>
<dbReference type="EMBL" id="JACHXM010000001">
    <property type="protein sequence ID" value="MBB3139632.1"/>
    <property type="molecule type" value="Genomic_DNA"/>
</dbReference>
<evidence type="ECO:0008006" key="3">
    <source>
        <dbReference type="Google" id="ProtNLM"/>
    </source>
</evidence>